<accession>A0A7X2PDQ0</accession>
<proteinExistence type="predicted"/>
<dbReference type="Pfam" id="PF25202">
    <property type="entry name" value="DUF7834"/>
    <property type="match status" value="1"/>
</dbReference>
<dbReference type="InterPro" id="IPR057156">
    <property type="entry name" value="DUF7834"/>
</dbReference>
<evidence type="ECO:0000259" key="2">
    <source>
        <dbReference type="Pfam" id="PF25202"/>
    </source>
</evidence>
<evidence type="ECO:0000259" key="1">
    <source>
        <dbReference type="Pfam" id="PF03235"/>
    </source>
</evidence>
<organism evidence="3 4">
    <name type="scientific">Bullifex porci</name>
    <dbReference type="NCBI Taxonomy" id="2606638"/>
    <lineage>
        <taxon>Bacteria</taxon>
        <taxon>Pseudomonadati</taxon>
        <taxon>Spirochaetota</taxon>
        <taxon>Spirochaetia</taxon>
        <taxon>Spirochaetales</taxon>
        <taxon>Spirochaetaceae</taxon>
        <taxon>Bullifex</taxon>
    </lineage>
</organism>
<name>A0A7X2PDQ0_9SPIO</name>
<feature type="domain" description="DUF7834" evidence="2">
    <location>
        <begin position="173"/>
        <end position="363"/>
    </location>
</feature>
<feature type="domain" description="GmrSD restriction endonucleases N-terminal" evidence="1">
    <location>
        <begin position="12"/>
        <end position="161"/>
    </location>
</feature>
<dbReference type="Proteomes" id="UP000460549">
    <property type="component" value="Unassembled WGS sequence"/>
</dbReference>
<comment type="caution">
    <text evidence="3">The sequence shown here is derived from an EMBL/GenBank/DDBJ whole genome shotgun (WGS) entry which is preliminary data.</text>
</comment>
<dbReference type="InterPro" id="IPR004919">
    <property type="entry name" value="GmrSD_N"/>
</dbReference>
<dbReference type="EMBL" id="VUNN01000021">
    <property type="protein sequence ID" value="MSU06974.1"/>
    <property type="molecule type" value="Genomic_DNA"/>
</dbReference>
<reference evidence="3 4" key="1">
    <citation type="submission" date="2019-08" db="EMBL/GenBank/DDBJ databases">
        <title>In-depth cultivation of the pig gut microbiome towards novel bacterial diversity and tailored functional studies.</title>
        <authorList>
            <person name="Wylensek D."/>
            <person name="Hitch T.C.A."/>
            <person name="Clavel T."/>
        </authorList>
    </citation>
    <scope>NUCLEOTIDE SEQUENCE [LARGE SCALE GENOMIC DNA]</scope>
    <source>
        <strain evidence="3 4">NM-380-WT-3C1</strain>
    </source>
</reference>
<dbReference type="AlphaFoldDB" id="A0A7X2PDQ0"/>
<evidence type="ECO:0000313" key="3">
    <source>
        <dbReference type="EMBL" id="MSU06974.1"/>
    </source>
</evidence>
<protein>
    <submittedName>
        <fullName evidence="3">DUF262 domain-containing protein</fullName>
    </submittedName>
</protein>
<dbReference type="PANTHER" id="PTHR35149">
    <property type="entry name" value="SLL5132 PROTEIN"/>
    <property type="match status" value="1"/>
</dbReference>
<evidence type="ECO:0000313" key="4">
    <source>
        <dbReference type="Proteomes" id="UP000460549"/>
    </source>
</evidence>
<dbReference type="PANTHER" id="PTHR35149:SF1">
    <property type="entry name" value="DUF5655 DOMAIN-CONTAINING PROTEIN"/>
    <property type="match status" value="1"/>
</dbReference>
<dbReference type="RefSeq" id="WP_154426284.1">
    <property type="nucleotide sequence ID" value="NZ_VUNN01000021.1"/>
</dbReference>
<sequence length="398" mass="46314">MGKVTIKDVSIQELLSLINHIPQYKSVYTWDGQKTSELIKDIAIAKESYPLGTIIFHRDDLVDGLSRVITLSLAFKALGYKYPELTKSWTPEELKRIKENWRIIKKSIEGFDKESFKNSLLNNTFVTLIIAEELSDCFSFFDSGHERGRELDMADILKAYHLVSMRGDSEKDKIDSVAKWESFDKAELLHLFMLQSMLWHYLRGEGAYPLTKEHAFLFEGVEKDRDYPYVKRVLDTLYCLESPMINGKWFFDHTFHYIDLLREVYKMTENEIPTVLKRVDLNNPSQERCFDLYLALALFAADRFGDKTQILLKKIFKYSFAPLLEDLSVTLSKLNEHVLDSKSSLLNVIRYSSDVGEVDSYNLALMLDGMKNISFRGKGPVRDIDFDKDFDMWLKEEC</sequence>
<dbReference type="Pfam" id="PF03235">
    <property type="entry name" value="GmrSD_N"/>
    <property type="match status" value="1"/>
</dbReference>
<keyword evidence="4" id="KW-1185">Reference proteome</keyword>
<gene>
    <name evidence="3" type="ORF">FYJ80_09350</name>
</gene>